<proteinExistence type="predicted"/>
<dbReference type="AlphaFoldDB" id="A0A9Q3J8T5"/>
<organism evidence="1 2">
    <name type="scientific">Austropuccinia psidii MF-1</name>
    <dbReference type="NCBI Taxonomy" id="1389203"/>
    <lineage>
        <taxon>Eukaryota</taxon>
        <taxon>Fungi</taxon>
        <taxon>Dikarya</taxon>
        <taxon>Basidiomycota</taxon>
        <taxon>Pucciniomycotina</taxon>
        <taxon>Pucciniomycetes</taxon>
        <taxon>Pucciniales</taxon>
        <taxon>Sphaerophragmiaceae</taxon>
        <taxon>Austropuccinia</taxon>
    </lineage>
</organism>
<reference evidence="1" key="1">
    <citation type="submission" date="2021-03" db="EMBL/GenBank/DDBJ databases">
        <title>Draft genome sequence of rust myrtle Austropuccinia psidii MF-1, a brazilian biotype.</title>
        <authorList>
            <person name="Quecine M.C."/>
            <person name="Pachon D.M.R."/>
            <person name="Bonatelli M.L."/>
            <person name="Correr F.H."/>
            <person name="Franceschini L.M."/>
            <person name="Leite T.F."/>
            <person name="Margarido G.R.A."/>
            <person name="Almeida C.A."/>
            <person name="Ferrarezi J.A."/>
            <person name="Labate C.A."/>
        </authorList>
    </citation>
    <scope>NUCLEOTIDE SEQUENCE</scope>
    <source>
        <strain evidence="1">MF-1</strain>
    </source>
</reference>
<dbReference type="Proteomes" id="UP000765509">
    <property type="component" value="Unassembled WGS sequence"/>
</dbReference>
<keyword evidence="2" id="KW-1185">Reference proteome</keyword>
<sequence length="117" mass="12974">MAHVWWHSTVHEPGFLLFFANKSLHFSRIPTLHKQILMPVQNPDSVHANPYACTGSQKFKPLLLRGEAPKTPAIPSAGAGSQRFTCKSLCLYRFPTIQTIPCAGAGLQCFTPKSLHF</sequence>
<comment type="caution">
    <text evidence="1">The sequence shown here is derived from an EMBL/GenBank/DDBJ whole genome shotgun (WGS) entry which is preliminary data.</text>
</comment>
<evidence type="ECO:0000313" key="1">
    <source>
        <dbReference type="EMBL" id="MBW0557654.1"/>
    </source>
</evidence>
<accession>A0A9Q3J8T5</accession>
<gene>
    <name evidence="1" type="ORF">O181_097369</name>
</gene>
<name>A0A9Q3J8T5_9BASI</name>
<dbReference type="EMBL" id="AVOT02065617">
    <property type="protein sequence ID" value="MBW0557654.1"/>
    <property type="molecule type" value="Genomic_DNA"/>
</dbReference>
<evidence type="ECO:0000313" key="2">
    <source>
        <dbReference type="Proteomes" id="UP000765509"/>
    </source>
</evidence>
<protein>
    <submittedName>
        <fullName evidence="1">Uncharacterized protein</fullName>
    </submittedName>
</protein>